<accession>B9WM95</accession>
<dbReference type="AlphaFoldDB" id="B9WM95"/>
<evidence type="ECO:0000313" key="6">
    <source>
        <dbReference type="EMBL" id="CAX40208.1"/>
    </source>
</evidence>
<dbReference type="VEuPathDB" id="FungiDB:CD36_32460"/>
<reference evidence="6 7" key="1">
    <citation type="journal article" date="2009" name="Genome Res.">
        <title>Comparative genomics of the fungal pathogens Candida dubliniensis and Candida albicans.</title>
        <authorList>
            <person name="Jackson A.P."/>
            <person name="Gamble J.A."/>
            <person name="Yeomans T."/>
            <person name="Moran G.P."/>
            <person name="Saunders D."/>
            <person name="Harris D."/>
            <person name="Aslett M."/>
            <person name="Barrell J.F."/>
            <person name="Butler G."/>
            <person name="Citiulo F."/>
            <person name="Coleman D.C."/>
            <person name="de Groot P.W.J."/>
            <person name="Goodwin T.J."/>
            <person name="Quail M.A."/>
            <person name="McQuillan J."/>
            <person name="Munro C.A."/>
            <person name="Pain A."/>
            <person name="Poulter R.T."/>
            <person name="Rajandream M.A."/>
            <person name="Renauld H."/>
            <person name="Spiering M.J."/>
            <person name="Tivey A."/>
            <person name="Gow N.A.R."/>
            <person name="Barrell B."/>
            <person name="Sullivan D.J."/>
            <person name="Berriman M."/>
        </authorList>
    </citation>
    <scope>NUCLEOTIDE SEQUENCE [LARGE SCALE GENOMIC DNA]</scope>
    <source>
        <strain evidence="7">CD36 / ATCC MYA-646 / CBS 7987 / NCPF 3949 / NRRL Y-17841</strain>
    </source>
</reference>
<keyword evidence="2" id="KW-0576">Peroxisome</keyword>
<comment type="subcellular location">
    <subcellularLocation>
        <location evidence="3">Peroxisome membrane</location>
    </subcellularLocation>
</comment>
<dbReference type="Proteomes" id="UP000002605">
    <property type="component" value="Chromosome R"/>
</dbReference>
<evidence type="ECO:0000313" key="5">
    <source>
        <dbReference type="CGD" id="CAL0000166205"/>
    </source>
</evidence>
<sequence length="304" mass="35398">MATTTIQENTDIVKQVSLKHTSTDPRQQEIINNLLLLAQKEQQKGNTSITSDKLDKLTSLLSQQQSRTPPSIHTKTKLPPKPKYPSVFNKFDINKSSNNNRQPFSPPVKKSKSKPRNTNNNSPKKYYRPNNFSLKKIEFIFVNILENLANLLDNLHLLSNLPMFPQFLNRFLKQTNKIWVLILVFLIRKTISQLLNVIRKIRKVNIEVDLLNTTTRKSKINSINEDLNTKYKKVLKDLRFDKMMLVIELIGNFLDLTFNLIELYGIVLPDWIMSLLNFASMAMTIYRMNKDDEYVDDDITEDLI</sequence>
<evidence type="ECO:0000313" key="7">
    <source>
        <dbReference type="Proteomes" id="UP000002605"/>
    </source>
</evidence>
<dbReference type="GeneID" id="8049353"/>
<dbReference type="eggNOG" id="ENOG502T2NA">
    <property type="taxonomic scope" value="Eukaryota"/>
</dbReference>
<dbReference type="GO" id="GO:0005778">
    <property type="term" value="C:peroxisomal membrane"/>
    <property type="evidence" value="ECO:0007669"/>
    <property type="project" value="UniProtKB-SubCell"/>
</dbReference>
<evidence type="ECO:0000256" key="1">
    <source>
        <dbReference type="ARBA" id="ARBA00023136"/>
    </source>
</evidence>
<evidence type="ECO:0000256" key="4">
    <source>
        <dbReference type="SAM" id="MobiDB-lite"/>
    </source>
</evidence>
<dbReference type="InterPro" id="IPR008733">
    <property type="entry name" value="PEX11"/>
</dbReference>
<name>B9WM95_CANDC</name>
<dbReference type="KEGG" id="cdu:CD36_32460"/>
<dbReference type="EMBL" id="FM992695">
    <property type="protein sequence ID" value="CAX40208.1"/>
    <property type="molecule type" value="Genomic_DNA"/>
</dbReference>
<feature type="region of interest" description="Disordered" evidence="4">
    <location>
        <begin position="62"/>
        <end position="127"/>
    </location>
</feature>
<keyword evidence="1" id="KW-0472">Membrane</keyword>
<protein>
    <submittedName>
        <fullName evidence="6">Uncharacterized protein</fullName>
    </submittedName>
</protein>
<dbReference type="HOGENOM" id="CLU_865983_0_0_1"/>
<dbReference type="OrthoDB" id="3993572at2759"/>
<keyword evidence="7" id="KW-1185">Reference proteome</keyword>
<dbReference type="GO" id="GO:0016559">
    <property type="term" value="P:peroxisome fission"/>
    <property type="evidence" value="ECO:0007669"/>
    <property type="project" value="InterPro"/>
</dbReference>
<dbReference type="RefSeq" id="XP_002422204.1">
    <property type="nucleotide sequence ID" value="XM_002422159.1"/>
</dbReference>
<organism evidence="6 7">
    <name type="scientific">Candida dubliniensis (strain CD36 / ATCC MYA-646 / CBS 7987 / NCPF 3949 / NRRL Y-17841)</name>
    <name type="common">Yeast</name>
    <dbReference type="NCBI Taxonomy" id="573826"/>
    <lineage>
        <taxon>Eukaryota</taxon>
        <taxon>Fungi</taxon>
        <taxon>Dikarya</taxon>
        <taxon>Ascomycota</taxon>
        <taxon>Saccharomycotina</taxon>
        <taxon>Pichiomycetes</taxon>
        <taxon>Debaryomycetaceae</taxon>
        <taxon>Candida/Lodderomyces clade</taxon>
        <taxon>Candida</taxon>
    </lineage>
</organism>
<evidence type="ECO:0000256" key="2">
    <source>
        <dbReference type="ARBA" id="ARBA00023140"/>
    </source>
</evidence>
<dbReference type="Pfam" id="PF05648">
    <property type="entry name" value="PEX11"/>
    <property type="match status" value="1"/>
</dbReference>
<evidence type="ECO:0000256" key="3">
    <source>
        <dbReference type="ARBA" id="ARBA00046271"/>
    </source>
</evidence>
<gene>
    <name evidence="5" type="ordered locus">Cd36_32460</name>
    <name evidence="6" type="ORF">CD36_32460</name>
</gene>
<proteinExistence type="predicted"/>
<dbReference type="CGD" id="CAL0000166205">
    <property type="gene designation" value="Cd36_32460"/>
</dbReference>